<dbReference type="InterPro" id="IPR058920">
    <property type="entry name" value="PAP-OAS1-bd-rel"/>
</dbReference>
<organism evidence="4 5">
    <name type="scientific">Ostreococcus tauri</name>
    <name type="common">Marine green alga</name>
    <dbReference type="NCBI Taxonomy" id="70448"/>
    <lineage>
        <taxon>Eukaryota</taxon>
        <taxon>Viridiplantae</taxon>
        <taxon>Chlorophyta</taxon>
        <taxon>Mamiellophyceae</taxon>
        <taxon>Mamiellales</taxon>
        <taxon>Bathycoccaceae</taxon>
        <taxon>Ostreococcus</taxon>
    </lineage>
</organism>
<evidence type="ECO:0000259" key="3">
    <source>
        <dbReference type="Pfam" id="PF26180"/>
    </source>
</evidence>
<feature type="region of interest" description="Disordered" evidence="1">
    <location>
        <begin position="498"/>
        <end position="556"/>
    </location>
</feature>
<reference evidence="4 5" key="2">
    <citation type="journal article" date="2014" name="BMC Genomics">
        <title>An improved genome of the model marine alga Ostreococcus tauri unfolds by assessing Illumina de novo assemblies.</title>
        <authorList>
            <person name="Blanc-Mathieu R."/>
            <person name="Verhelst B."/>
            <person name="Derelle E."/>
            <person name="Rombauts S."/>
            <person name="Bouget F.Y."/>
            <person name="Carre I."/>
            <person name="Chateau A."/>
            <person name="Eyre-Walker A."/>
            <person name="Grimsley N."/>
            <person name="Moreau H."/>
            <person name="Piegu B."/>
            <person name="Rivals E."/>
            <person name="Schackwitz W."/>
            <person name="Van de Peer Y."/>
            <person name="Piganeau G."/>
        </authorList>
    </citation>
    <scope>NUCLEOTIDE SEQUENCE [LARGE SCALE GENOMIC DNA]</scope>
    <source>
        <strain evidence="5">OTTH 0595 / CCAP 157/2 / RCC745</strain>
    </source>
</reference>
<keyword evidence="5" id="KW-1185">Reference proteome</keyword>
<feature type="compositionally biased region" description="Pro residues" evidence="1">
    <location>
        <begin position="635"/>
        <end position="646"/>
    </location>
</feature>
<dbReference type="AlphaFoldDB" id="Q01FL3"/>
<dbReference type="SUPFAM" id="SSF81301">
    <property type="entry name" value="Nucleotidyltransferase"/>
    <property type="match status" value="1"/>
</dbReference>
<dbReference type="EMBL" id="CAID01000001">
    <property type="protein sequence ID" value="CAL50481.1"/>
    <property type="molecule type" value="Genomic_DNA"/>
</dbReference>
<comment type="caution">
    <text evidence="4">The sequence shown here is derived from an EMBL/GenBank/DDBJ whole genome shotgun (WGS) entry which is preliminary data.</text>
</comment>
<evidence type="ECO:0000313" key="4">
    <source>
        <dbReference type="EMBL" id="CAL50481.1"/>
    </source>
</evidence>
<dbReference type="OrthoDB" id="273917at2759"/>
<proteinExistence type="predicted"/>
<evidence type="ECO:0000313" key="5">
    <source>
        <dbReference type="Proteomes" id="UP000009170"/>
    </source>
</evidence>
<feature type="region of interest" description="Disordered" evidence="1">
    <location>
        <begin position="802"/>
        <end position="875"/>
    </location>
</feature>
<dbReference type="STRING" id="70448.Q01FL3"/>
<feature type="compositionally biased region" description="Low complexity" evidence="1">
    <location>
        <begin position="537"/>
        <end position="546"/>
    </location>
</feature>
<dbReference type="InterPro" id="IPR054708">
    <property type="entry name" value="MTPAP-like_central"/>
</dbReference>
<feature type="region of interest" description="Disordered" evidence="1">
    <location>
        <begin position="585"/>
        <end position="701"/>
    </location>
</feature>
<sequence>MGGCPFAGGGWEAVKAVERSRRGDDAGSSGLETLTNELVESLRPTAKSEMRRRAVFEHIKELAQGCFGTAHTLVSVYGSVPLRAYLPDGDIDVCLLGDHRVIDKASWTTKFQKHIEKVEAESDFEFAVSEVSVINAEVRLMKCIVDGMMVDVSANQFGGLASLGFLEETNAFIGRDDLFVRSIILVKAWGFYEGRILGAHHALIATYALETLVLYIINKYYAELTCPLSVLHKLLRVFGDFDWEGYVLTIHGPVALEDANNIPPGCLEGGLLTEEFMQSMLCQYGQIETSNSAPVVVKYMNIIDPLVPNNNLGRSVSCGNYRRVRAALRLGARHLDKLMERSEARDDLGVLKAFGEIFGNILAHRRLVYPLPHAPSTPGAAPHADEVSLTPMGMPTSAIALRSRSCLVEGTTPATALATHPHTRSVVDELQPRALLLNDEDELEDLDGDASANHWPTLGDPPSPDRLKRTDSHGSVSEQQRGIHWGRWDVLVDQQRDMDVSDQQDSGDTIDNDSAKLSASPPESDASGDAGERNDSNDGANDANSSPPIPEDAKTPGINDIFTGCLNTIREHLAFGVYHHARALERQRAGARQSVDDRRRNAGNRRGNGKPPYSRSRNSSRSNKASKNGSQQGFQPPPPPGAPPPGTVKRGYASDSNPSNGSLLDESHFPSVKAALNKDTAMEAPQRPRSPRPSPTFPQVWSGVANVPAKFFNDENSTGDITTSEIVISDEMRNKLTTIVEPPTPPATPPLSVSTPDSPARPVWGPKGSAPIDILKANAEKSVNERQTAPSEETVAPLVSECTASEQHSDDSAGPAVDTPAMPTKGKRVRTRRNRQRIPDAECDIAFPSLNGGPAETQASTKAQQSQPTSWAKLL</sequence>
<dbReference type="InParanoid" id="Q01FL3"/>
<dbReference type="Pfam" id="PF22600">
    <property type="entry name" value="MTPAP-like_central"/>
    <property type="match status" value="1"/>
</dbReference>
<protein>
    <submittedName>
        <fullName evidence="4">Unnamed product</fullName>
    </submittedName>
</protein>
<dbReference type="OMA" id="NDIFTGC"/>
<dbReference type="PANTHER" id="PTHR45979:SF30">
    <property type="entry name" value="NUCLEOTIDYLTRANSFERASE"/>
    <property type="match status" value="1"/>
</dbReference>
<dbReference type="RefSeq" id="XP_003074630.1">
    <property type="nucleotide sequence ID" value="XM_003074583.1"/>
</dbReference>
<name>Q01FL3_OSTTA</name>
<feature type="compositionally biased region" description="Basic and acidic residues" evidence="1">
    <location>
        <begin position="463"/>
        <end position="472"/>
    </location>
</feature>
<dbReference type="GeneID" id="9834638"/>
<evidence type="ECO:0000259" key="2">
    <source>
        <dbReference type="Pfam" id="PF22600"/>
    </source>
</evidence>
<dbReference type="CDD" id="cd05402">
    <property type="entry name" value="NT_PAP_TUTase"/>
    <property type="match status" value="1"/>
</dbReference>
<dbReference type="Gene3D" id="1.10.1410.10">
    <property type="match status" value="1"/>
</dbReference>
<dbReference type="Proteomes" id="UP000009170">
    <property type="component" value="Unassembled WGS sequence"/>
</dbReference>
<dbReference type="InterPro" id="IPR058921">
    <property type="entry name" value="PAP/OAS1-rel"/>
</dbReference>
<gene>
    <name evidence="4" type="ORF">OT_ostta01g05790</name>
</gene>
<feature type="region of interest" description="Disordered" evidence="1">
    <location>
        <begin position="738"/>
        <end position="771"/>
    </location>
</feature>
<feature type="domain" description="Poly(A) RNA polymerase mitochondrial-like central palm" evidence="2">
    <location>
        <begin position="34"/>
        <end position="160"/>
    </location>
</feature>
<feature type="region of interest" description="Disordered" evidence="1">
    <location>
        <begin position="446"/>
        <end position="481"/>
    </location>
</feature>
<feature type="compositionally biased region" description="Low complexity" evidence="1">
    <location>
        <begin position="614"/>
        <end position="634"/>
    </location>
</feature>
<feature type="domain" description="PAP/OAS1 substrate-binding-related" evidence="3">
    <location>
        <begin position="173"/>
        <end position="345"/>
    </location>
</feature>
<feature type="compositionally biased region" description="Basic residues" evidence="1">
    <location>
        <begin position="825"/>
        <end position="836"/>
    </location>
</feature>
<feature type="compositionally biased region" description="Basic and acidic residues" evidence="1">
    <location>
        <begin position="585"/>
        <end position="600"/>
    </location>
</feature>
<reference evidence="5" key="1">
    <citation type="journal article" date="2006" name="Proc. Natl. Acad. Sci. U.S.A.">
        <title>Genome analysis of the smallest free-living eukaryote Ostreococcus tauri unveils many unique features.</title>
        <authorList>
            <person name="Derelle E."/>
            <person name="Ferraz C."/>
            <person name="Rombauts S."/>
            <person name="Rouze P."/>
            <person name="Worden A.Z."/>
            <person name="Robbens S."/>
            <person name="Partensky F."/>
            <person name="Degroeve S."/>
            <person name="Echeynie S."/>
            <person name="Cooke R."/>
            <person name="Saeys Y."/>
            <person name="Wuyts J."/>
            <person name="Jabbari K."/>
            <person name="Bowler C."/>
            <person name="Panaud O."/>
            <person name="Piegu B."/>
            <person name="Ball S.G."/>
            <person name="Ral J.-P."/>
            <person name="Bouget F.-Y."/>
            <person name="Piganeau G."/>
            <person name="De Baets B."/>
            <person name="Picard A."/>
            <person name="Delseny M."/>
            <person name="Demaille J."/>
            <person name="Van de Peer Y."/>
            <person name="Moreau H."/>
        </authorList>
    </citation>
    <scope>NUCLEOTIDE SEQUENCE [LARGE SCALE GENOMIC DNA]</scope>
    <source>
        <strain evidence="5">OTTH 0595 / CCAP 157/2 / RCC745</strain>
    </source>
</reference>
<accession>Q01FL3</accession>
<dbReference type="PANTHER" id="PTHR45979">
    <property type="entry name" value="PAP/OAS1 SUBSTRATE-BINDING DOMAIN SUPERFAMILY"/>
    <property type="match status" value="1"/>
</dbReference>
<dbReference type="KEGG" id="ota:OT_ostta01g05790"/>
<feature type="compositionally biased region" description="Polar residues" evidence="1">
    <location>
        <begin position="857"/>
        <end position="875"/>
    </location>
</feature>
<dbReference type="SUPFAM" id="SSF81631">
    <property type="entry name" value="PAP/OAS1 substrate-binding domain"/>
    <property type="match status" value="1"/>
</dbReference>
<dbReference type="Gene3D" id="3.30.460.10">
    <property type="entry name" value="Beta Polymerase, domain 2"/>
    <property type="match status" value="1"/>
</dbReference>
<evidence type="ECO:0000256" key="1">
    <source>
        <dbReference type="SAM" id="MobiDB-lite"/>
    </source>
</evidence>
<dbReference type="Pfam" id="PF26180">
    <property type="entry name" value="PAP-OAS1"/>
    <property type="match status" value="1"/>
</dbReference>
<dbReference type="InterPro" id="IPR043519">
    <property type="entry name" value="NT_sf"/>
</dbReference>